<dbReference type="EMBL" id="LR798295">
    <property type="protein sequence ID" value="CAB5221856.1"/>
    <property type="molecule type" value="Genomic_DNA"/>
</dbReference>
<reference evidence="1" key="1">
    <citation type="submission" date="2020-05" db="EMBL/GenBank/DDBJ databases">
        <authorList>
            <person name="Chiriac C."/>
            <person name="Salcher M."/>
            <person name="Ghai R."/>
            <person name="Kavagutti S V."/>
        </authorList>
    </citation>
    <scope>NUCLEOTIDE SEQUENCE</scope>
</reference>
<protein>
    <submittedName>
        <fullName evidence="1">Uncharacterized protein</fullName>
    </submittedName>
</protein>
<name>A0A6J7WV68_9CAUD</name>
<evidence type="ECO:0000313" key="1">
    <source>
        <dbReference type="EMBL" id="CAB5221856.1"/>
    </source>
</evidence>
<organism evidence="1">
    <name type="scientific">uncultured Caudovirales phage</name>
    <dbReference type="NCBI Taxonomy" id="2100421"/>
    <lineage>
        <taxon>Viruses</taxon>
        <taxon>Duplodnaviria</taxon>
        <taxon>Heunggongvirae</taxon>
        <taxon>Uroviricota</taxon>
        <taxon>Caudoviricetes</taxon>
        <taxon>Peduoviridae</taxon>
        <taxon>Maltschvirus</taxon>
        <taxon>Maltschvirus maltsch</taxon>
    </lineage>
</organism>
<gene>
    <name evidence="1" type="ORF">UFOVP359_103</name>
</gene>
<accession>A0A6J7WV68</accession>
<proteinExistence type="predicted"/>
<sequence length="120" mass="14278">MNPEDFEDVFEQYEEVMEYMLENNYIEEIGTDEDGDPIYKMSPQMMKDFPDIFNAHMEVTNELLFSVWQKGYLEMTMAPNGEWIVVPTEATAHFEDFEDLSKEEKLLLWEITEMQKRGSL</sequence>